<sequence>MADKANIIKGDTVFVRRGRDKGKRGTVKAVFPAAGTATVEGINIVKRHTKPQQEQQQNMGGAVPNGGIIEKEAPLPLSTLMYVCEKCKAPTRIRHGRNPDGRAARLCAKCGEPARESVKGA</sequence>
<dbReference type="GO" id="GO:1990904">
    <property type="term" value="C:ribonucleoprotein complex"/>
    <property type="evidence" value="ECO:0007669"/>
    <property type="project" value="UniProtKB-KW"/>
</dbReference>
<dbReference type="InterPro" id="IPR008991">
    <property type="entry name" value="Translation_prot_SH3-like_sf"/>
</dbReference>
<evidence type="ECO:0000256" key="1">
    <source>
        <dbReference type="ARBA" id="ARBA00010618"/>
    </source>
</evidence>
<dbReference type="GO" id="GO:0006412">
    <property type="term" value="P:translation"/>
    <property type="evidence" value="ECO:0007669"/>
    <property type="project" value="InterPro"/>
</dbReference>
<accession>E6PDK4</accession>
<dbReference type="InterPro" id="IPR014722">
    <property type="entry name" value="Rib_uL2_dom2"/>
</dbReference>
<dbReference type="AlphaFoldDB" id="E6PDK4"/>
<evidence type="ECO:0000256" key="2">
    <source>
        <dbReference type="ARBA" id="ARBA00022980"/>
    </source>
</evidence>
<gene>
    <name evidence="5" type="primary">rplX</name>
    <name evidence="5" type="ORF">CARN1_1641</name>
</gene>
<evidence type="ECO:0000313" key="5">
    <source>
        <dbReference type="EMBL" id="CBH74539.1"/>
    </source>
</evidence>
<dbReference type="InterPro" id="IPR005824">
    <property type="entry name" value="KOW"/>
</dbReference>
<reference evidence="5" key="1">
    <citation type="submission" date="2009-10" db="EMBL/GenBank/DDBJ databases">
        <title>Diversity of trophic interactions inside an arsenic-rich microbial ecosystem.</title>
        <authorList>
            <person name="Bertin P.N."/>
            <person name="Heinrich-Salmeron A."/>
            <person name="Pelletier E."/>
            <person name="Goulhen-Chollet F."/>
            <person name="Arsene-Ploetze F."/>
            <person name="Gallien S."/>
            <person name="Calteau A."/>
            <person name="Vallenet D."/>
            <person name="Casiot C."/>
            <person name="Chane-Woon-Ming B."/>
            <person name="Giloteaux L."/>
            <person name="Barakat M."/>
            <person name="Bonnefoy V."/>
            <person name="Bruneel O."/>
            <person name="Chandler M."/>
            <person name="Cleiss J."/>
            <person name="Duran R."/>
            <person name="Elbaz-Poulichet F."/>
            <person name="Fonknechten N."/>
            <person name="Lauga B."/>
            <person name="Mornico D."/>
            <person name="Ortet P."/>
            <person name="Schaeffer C."/>
            <person name="Siguier P."/>
            <person name="Alexander Thil Smith A."/>
            <person name="Van Dorsselaer A."/>
            <person name="Weissenbach J."/>
            <person name="Medigue C."/>
            <person name="Le Paslier D."/>
        </authorList>
    </citation>
    <scope>NUCLEOTIDE SEQUENCE</scope>
</reference>
<organism evidence="5">
    <name type="scientific">mine drainage metagenome</name>
    <dbReference type="NCBI Taxonomy" id="410659"/>
    <lineage>
        <taxon>unclassified sequences</taxon>
        <taxon>metagenomes</taxon>
        <taxon>ecological metagenomes</taxon>
    </lineage>
</organism>
<comment type="similarity">
    <text evidence="1">Belongs to the universal ribosomal protein uL24 family.</text>
</comment>
<dbReference type="GO" id="GO:0003723">
    <property type="term" value="F:RNA binding"/>
    <property type="evidence" value="ECO:0007669"/>
    <property type="project" value="InterPro"/>
</dbReference>
<dbReference type="HAMAP" id="MF_01326_B">
    <property type="entry name" value="Ribosomal_uL24_B"/>
    <property type="match status" value="1"/>
</dbReference>
<dbReference type="InterPro" id="IPR041988">
    <property type="entry name" value="Ribosomal_uL24_KOW"/>
</dbReference>
<evidence type="ECO:0000259" key="4">
    <source>
        <dbReference type="SMART" id="SM00739"/>
    </source>
</evidence>
<dbReference type="InterPro" id="IPR003256">
    <property type="entry name" value="Ribosomal_uL24"/>
</dbReference>
<feature type="domain" description="KOW" evidence="4">
    <location>
        <begin position="6"/>
        <end position="33"/>
    </location>
</feature>
<comment type="caution">
    <text evidence="5">The sequence shown here is derived from an EMBL/GenBank/DDBJ whole genome shotgun (WGS) entry which is preliminary data.</text>
</comment>
<dbReference type="Pfam" id="PF00467">
    <property type="entry name" value="KOW"/>
    <property type="match status" value="1"/>
</dbReference>
<name>E6PDK4_9ZZZZ</name>
<dbReference type="Gene3D" id="2.30.30.30">
    <property type="match status" value="1"/>
</dbReference>
<keyword evidence="2 5" id="KW-0689">Ribosomal protein</keyword>
<dbReference type="PANTHER" id="PTHR12903">
    <property type="entry name" value="MITOCHONDRIAL RIBOSOMAL PROTEIN L24"/>
    <property type="match status" value="1"/>
</dbReference>
<dbReference type="SMART" id="SM00739">
    <property type="entry name" value="KOW"/>
    <property type="match status" value="1"/>
</dbReference>
<dbReference type="SUPFAM" id="SSF50104">
    <property type="entry name" value="Translation proteins SH3-like domain"/>
    <property type="match status" value="1"/>
</dbReference>
<dbReference type="InterPro" id="IPR057264">
    <property type="entry name" value="Ribosomal_uL24_C"/>
</dbReference>
<dbReference type="EMBL" id="CABL01000002">
    <property type="protein sequence ID" value="CBH74539.1"/>
    <property type="molecule type" value="Genomic_DNA"/>
</dbReference>
<dbReference type="GO" id="GO:0003735">
    <property type="term" value="F:structural constituent of ribosome"/>
    <property type="evidence" value="ECO:0007669"/>
    <property type="project" value="InterPro"/>
</dbReference>
<keyword evidence="3" id="KW-0687">Ribonucleoprotein</keyword>
<dbReference type="NCBIfam" id="TIGR01079">
    <property type="entry name" value="rplX_bact"/>
    <property type="match status" value="1"/>
</dbReference>
<protein>
    <submittedName>
        <fullName evidence="5">Ribosomal protein L24 (BL23)</fullName>
    </submittedName>
</protein>
<dbReference type="CDD" id="cd06089">
    <property type="entry name" value="KOW_RPL26"/>
    <property type="match status" value="1"/>
</dbReference>
<proteinExistence type="inferred from homology"/>
<evidence type="ECO:0000256" key="3">
    <source>
        <dbReference type="ARBA" id="ARBA00023274"/>
    </source>
</evidence>
<dbReference type="GO" id="GO:0005840">
    <property type="term" value="C:ribosome"/>
    <property type="evidence" value="ECO:0007669"/>
    <property type="project" value="UniProtKB-KW"/>
</dbReference>
<dbReference type="Pfam" id="PF17136">
    <property type="entry name" value="ribosomal_L24"/>
    <property type="match status" value="1"/>
</dbReference>